<dbReference type="InterPro" id="IPR014710">
    <property type="entry name" value="RmlC-like_jellyroll"/>
</dbReference>
<keyword evidence="3" id="KW-0238">DNA-binding</keyword>
<reference evidence="10" key="2">
    <citation type="submission" date="2015-01" db="EMBL/GenBank/DDBJ databases">
        <title>Evolutionary Origins and Diversification of the Mycorrhizal Mutualists.</title>
        <authorList>
            <consortium name="DOE Joint Genome Institute"/>
            <consortium name="Mycorrhizal Genomics Consortium"/>
            <person name="Kohler A."/>
            <person name="Kuo A."/>
            <person name="Nagy L.G."/>
            <person name="Floudas D."/>
            <person name="Copeland A."/>
            <person name="Barry K.W."/>
            <person name="Cichocki N."/>
            <person name="Veneault-Fourrey C."/>
            <person name="LaButti K."/>
            <person name="Lindquist E.A."/>
            <person name="Lipzen A."/>
            <person name="Lundell T."/>
            <person name="Morin E."/>
            <person name="Murat C."/>
            <person name="Riley R."/>
            <person name="Ohm R."/>
            <person name="Sun H."/>
            <person name="Tunlid A."/>
            <person name="Henrissat B."/>
            <person name="Grigoriev I.V."/>
            <person name="Hibbett D.S."/>
            <person name="Martin F."/>
        </authorList>
    </citation>
    <scope>NUCLEOTIDE SEQUENCE [LARGE SCALE GENOMIC DNA]</scope>
    <source>
        <strain evidence="10">LaAM-08-1</strain>
    </source>
</reference>
<accession>A0A0C9X5M1</accession>
<dbReference type="Proteomes" id="UP000054477">
    <property type="component" value="Unassembled WGS sequence"/>
</dbReference>
<evidence type="ECO:0000256" key="3">
    <source>
        <dbReference type="ARBA" id="ARBA00023125"/>
    </source>
</evidence>
<keyword evidence="10" id="KW-1185">Reference proteome</keyword>
<evidence type="ECO:0000256" key="4">
    <source>
        <dbReference type="ARBA" id="ARBA00023242"/>
    </source>
</evidence>
<dbReference type="GO" id="GO:0051382">
    <property type="term" value="P:kinetochore assembly"/>
    <property type="evidence" value="ECO:0007669"/>
    <property type="project" value="InterPro"/>
</dbReference>
<evidence type="ECO:0000313" key="9">
    <source>
        <dbReference type="EMBL" id="KIK00336.1"/>
    </source>
</evidence>
<dbReference type="SUPFAM" id="SSF51182">
    <property type="entry name" value="RmlC-like cupins"/>
    <property type="match status" value="1"/>
</dbReference>
<dbReference type="GO" id="GO:0005634">
    <property type="term" value="C:nucleus"/>
    <property type="evidence" value="ECO:0007669"/>
    <property type="project" value="UniProtKB-SubCell"/>
</dbReference>
<dbReference type="InterPro" id="IPR028386">
    <property type="entry name" value="CENP-C/Mif2/cnp3"/>
</dbReference>
<dbReference type="STRING" id="1095629.A0A0C9X5M1"/>
<feature type="compositionally biased region" description="Acidic residues" evidence="7">
    <location>
        <begin position="219"/>
        <end position="234"/>
    </location>
</feature>
<feature type="compositionally biased region" description="Acidic residues" evidence="7">
    <location>
        <begin position="269"/>
        <end position="286"/>
    </location>
</feature>
<dbReference type="EMBL" id="KN838628">
    <property type="protein sequence ID" value="KIK00336.1"/>
    <property type="molecule type" value="Genomic_DNA"/>
</dbReference>
<dbReference type="PANTHER" id="PTHR16684:SF11">
    <property type="entry name" value="CENTROMERE PROTEIN C"/>
    <property type="match status" value="1"/>
</dbReference>
<dbReference type="GO" id="GO:0000776">
    <property type="term" value="C:kinetochore"/>
    <property type="evidence" value="ECO:0007669"/>
    <property type="project" value="InterPro"/>
</dbReference>
<dbReference type="InterPro" id="IPR011051">
    <property type="entry name" value="RmlC_Cupin_sf"/>
</dbReference>
<dbReference type="GO" id="GO:0051455">
    <property type="term" value="P:spindle attachment to meiosis I kinetochore"/>
    <property type="evidence" value="ECO:0007669"/>
    <property type="project" value="TreeGrafter"/>
</dbReference>
<feature type="compositionally biased region" description="Polar residues" evidence="7">
    <location>
        <begin position="557"/>
        <end position="574"/>
    </location>
</feature>
<dbReference type="Pfam" id="PF11699">
    <property type="entry name" value="CENP-C_C"/>
    <property type="match status" value="1"/>
</dbReference>
<gene>
    <name evidence="9" type="ORF">K443DRAFT_679251</name>
</gene>
<name>A0A0C9X5M1_9AGAR</name>
<dbReference type="PANTHER" id="PTHR16684">
    <property type="entry name" value="CENTROMERE PROTEIN C"/>
    <property type="match status" value="1"/>
</dbReference>
<evidence type="ECO:0000313" key="10">
    <source>
        <dbReference type="Proteomes" id="UP000054477"/>
    </source>
</evidence>
<evidence type="ECO:0000256" key="6">
    <source>
        <dbReference type="ARBA" id="ARBA00075033"/>
    </source>
</evidence>
<dbReference type="HOGENOM" id="CLU_022335_0_0_1"/>
<dbReference type="CDD" id="cd06993">
    <property type="entry name" value="cupin_CENP-C_C"/>
    <property type="match status" value="1"/>
</dbReference>
<comment type="function">
    <text evidence="5">Component of the kinetochore, a multiprotein complex that assembles on centromeric DNA and attaches chromosomes to spindle microtubules, mediating chromosome segregation and sister chromatid segregation during meiosis and mitosis. Component of the inner kinetochore constitutive centromere-associated network (CCAN), which serves as a structural platform for outer kinetochore assembly.</text>
</comment>
<evidence type="ECO:0000256" key="2">
    <source>
        <dbReference type="ARBA" id="ARBA00010291"/>
    </source>
</evidence>
<dbReference type="FunFam" id="2.60.120.10:FF:000033">
    <property type="entry name" value="Centromere protein C 1"/>
    <property type="match status" value="1"/>
</dbReference>
<feature type="region of interest" description="Disordered" evidence="7">
    <location>
        <begin position="374"/>
        <end position="394"/>
    </location>
</feature>
<sequence length="590" mass="65361">MPTSVRKSSVGAARRGPIKAHLPYRGDQSEVGKKTGLTIPQVERQSDGFEPFEEVLKRMDGLTLPRPKRKKSIVPVVNPEYDEEDGEMSMQLDSPVNNLANMRPPSTPTTLKRVGSSRPVARTSDVDFDRIPSPKFRSQSKANYGPGPSNLSKSISRRDVQPESDSPDEGGGYDDGGQNNVDMDVDDGNGAFDFDDYGPRESSPSSRRTPKQTSFAEMSQDDDEEEGEEDEPPEETPTKDKRDKGKGRAVVEEELEDEEVENDIANGLEDVEQEHYSDDEEEEEEPEVRPKGKKVKLSEETKPKRPTETRSRGKKENKPYREGVRKSAREHYKPLEWWRGEKLVYGRSEDSGAKILVAPIREIVRIPREDPLPLGKRKRGARSRSAKTVSAPPASAVALNPEEGWDEDTPESCPVLVYGADNMEPITRRIAWTARMVKPRPAANADWSFDKIFGDGEFIAAGQLIIPPNGRKPSKASKDNTYVFYVVEGAVNLKIHDTSLILATGGMFMVPRGNTYFIENICNRDAKLFFTQARKVAASPEEMDNEAKHAAAKKALTRSSSAGPMGTPGQTNGRARSKTAPVARATSSKM</sequence>
<protein>
    <recommendedName>
        <fullName evidence="6">CENP-C homolog</fullName>
    </recommendedName>
</protein>
<feature type="compositionally biased region" description="Basic and acidic residues" evidence="7">
    <location>
        <begin position="296"/>
        <end position="327"/>
    </location>
</feature>
<dbReference type="Gene3D" id="2.60.120.10">
    <property type="entry name" value="Jelly Rolls"/>
    <property type="match status" value="1"/>
</dbReference>
<reference evidence="9 10" key="1">
    <citation type="submission" date="2014-04" db="EMBL/GenBank/DDBJ databases">
        <authorList>
            <consortium name="DOE Joint Genome Institute"/>
            <person name="Kuo A."/>
            <person name="Kohler A."/>
            <person name="Nagy L.G."/>
            <person name="Floudas D."/>
            <person name="Copeland A."/>
            <person name="Barry K.W."/>
            <person name="Cichocki N."/>
            <person name="Veneault-Fourrey C."/>
            <person name="LaButti K."/>
            <person name="Lindquist E.A."/>
            <person name="Lipzen A."/>
            <person name="Lundell T."/>
            <person name="Morin E."/>
            <person name="Murat C."/>
            <person name="Sun H."/>
            <person name="Tunlid A."/>
            <person name="Henrissat B."/>
            <person name="Grigoriev I.V."/>
            <person name="Hibbett D.S."/>
            <person name="Martin F."/>
            <person name="Nordberg H.P."/>
            <person name="Cantor M.N."/>
            <person name="Hua S.X."/>
        </authorList>
    </citation>
    <scope>NUCLEOTIDE SEQUENCE [LARGE SCALE GENOMIC DNA]</scope>
    <source>
        <strain evidence="9 10">LaAM-08-1</strain>
    </source>
</reference>
<organism evidence="9 10">
    <name type="scientific">Laccaria amethystina LaAM-08-1</name>
    <dbReference type="NCBI Taxonomy" id="1095629"/>
    <lineage>
        <taxon>Eukaryota</taxon>
        <taxon>Fungi</taxon>
        <taxon>Dikarya</taxon>
        <taxon>Basidiomycota</taxon>
        <taxon>Agaricomycotina</taxon>
        <taxon>Agaricomycetes</taxon>
        <taxon>Agaricomycetidae</taxon>
        <taxon>Agaricales</taxon>
        <taxon>Agaricineae</taxon>
        <taxon>Hydnangiaceae</taxon>
        <taxon>Laccaria</taxon>
    </lineage>
</organism>
<keyword evidence="4" id="KW-0539">Nucleus</keyword>
<comment type="similarity">
    <text evidence="2">Belongs to the CENP-C/MIF2 family.</text>
</comment>
<feature type="region of interest" description="Disordered" evidence="7">
    <location>
        <begin position="540"/>
        <end position="590"/>
    </location>
</feature>
<feature type="domain" description="Mif2/CENP-C cupin" evidence="8">
    <location>
        <begin position="448"/>
        <end position="532"/>
    </location>
</feature>
<proteinExistence type="inferred from homology"/>
<feature type="region of interest" description="Disordered" evidence="7">
    <location>
        <begin position="1"/>
        <end position="45"/>
    </location>
</feature>
<feature type="compositionally biased region" description="Basic residues" evidence="7">
    <location>
        <begin position="375"/>
        <end position="385"/>
    </location>
</feature>
<feature type="compositionally biased region" description="Polar residues" evidence="7">
    <location>
        <begin position="91"/>
        <end position="100"/>
    </location>
</feature>
<dbReference type="GO" id="GO:0019237">
    <property type="term" value="F:centromeric DNA binding"/>
    <property type="evidence" value="ECO:0007669"/>
    <property type="project" value="InterPro"/>
</dbReference>
<evidence type="ECO:0000259" key="8">
    <source>
        <dbReference type="Pfam" id="PF11699"/>
    </source>
</evidence>
<dbReference type="AlphaFoldDB" id="A0A0C9X5M1"/>
<evidence type="ECO:0000256" key="7">
    <source>
        <dbReference type="SAM" id="MobiDB-lite"/>
    </source>
</evidence>
<feature type="region of interest" description="Disordered" evidence="7">
    <location>
        <begin position="66"/>
        <end position="327"/>
    </location>
</feature>
<dbReference type="GO" id="GO:0051315">
    <property type="term" value="P:attachment of mitotic spindle microtubules to kinetochore"/>
    <property type="evidence" value="ECO:0007669"/>
    <property type="project" value="TreeGrafter"/>
</dbReference>
<comment type="subcellular location">
    <subcellularLocation>
        <location evidence="1">Nucleus</location>
    </subcellularLocation>
</comment>
<feature type="compositionally biased region" description="Acidic residues" evidence="7">
    <location>
        <begin position="252"/>
        <end position="262"/>
    </location>
</feature>
<dbReference type="OrthoDB" id="1939643at2759"/>
<evidence type="ECO:0000256" key="1">
    <source>
        <dbReference type="ARBA" id="ARBA00004123"/>
    </source>
</evidence>
<dbReference type="InterPro" id="IPR025974">
    <property type="entry name" value="Mif2/CENP-C_cupin"/>
</dbReference>
<evidence type="ECO:0000256" key="5">
    <source>
        <dbReference type="ARBA" id="ARBA00057947"/>
    </source>
</evidence>